<evidence type="ECO:0000313" key="5">
    <source>
        <dbReference type="Proteomes" id="UP000297273"/>
    </source>
</evidence>
<dbReference type="OrthoDB" id="9776685at2"/>
<dbReference type="InterPro" id="IPR000073">
    <property type="entry name" value="AB_hydrolase_1"/>
</dbReference>
<dbReference type="PANTHER" id="PTHR12277:SF81">
    <property type="entry name" value="PROTEIN ABHD13"/>
    <property type="match status" value="1"/>
</dbReference>
<dbReference type="SUPFAM" id="SSF53474">
    <property type="entry name" value="alpha/beta-Hydrolases"/>
    <property type="match status" value="1"/>
</dbReference>
<dbReference type="GO" id="GO:0016787">
    <property type="term" value="F:hydrolase activity"/>
    <property type="evidence" value="ECO:0007669"/>
    <property type="project" value="UniProtKB-KW"/>
</dbReference>
<dbReference type="EMBL" id="RQGC01000004">
    <property type="protein sequence ID" value="TGL41815.1"/>
    <property type="molecule type" value="Genomic_DNA"/>
</dbReference>
<feature type="transmembrane region" description="Helical" evidence="1">
    <location>
        <begin position="7"/>
        <end position="27"/>
    </location>
</feature>
<dbReference type="InterPro" id="IPR029058">
    <property type="entry name" value="AB_hydrolase_fold"/>
</dbReference>
<evidence type="ECO:0000313" key="3">
    <source>
        <dbReference type="EMBL" id="TGK03059.1"/>
    </source>
</evidence>
<comment type="caution">
    <text evidence="3">The sequence shown here is derived from an EMBL/GenBank/DDBJ whole genome shotgun (WGS) entry which is preliminary data.</text>
</comment>
<keyword evidence="5" id="KW-1185">Reference proteome</keyword>
<keyword evidence="1" id="KW-1133">Transmembrane helix</keyword>
<proteinExistence type="predicted"/>
<dbReference type="RefSeq" id="WP_135644249.1">
    <property type="nucleotide sequence ID" value="NZ_RQER01000004.1"/>
</dbReference>
<keyword evidence="1" id="KW-0812">Transmembrane</keyword>
<dbReference type="Proteomes" id="UP000297273">
    <property type="component" value="Unassembled WGS sequence"/>
</dbReference>
<dbReference type="Proteomes" id="UP000297946">
    <property type="component" value="Unassembled WGS sequence"/>
</dbReference>
<dbReference type="Pfam" id="PF00561">
    <property type="entry name" value="Abhydrolase_1"/>
    <property type="match status" value="1"/>
</dbReference>
<gene>
    <name evidence="3" type="ORF">EHO57_07100</name>
    <name evidence="4" type="ORF">EHQ53_06265</name>
</gene>
<keyword evidence="3" id="KW-0378">Hydrolase</keyword>
<dbReference type="EMBL" id="RQER01000004">
    <property type="protein sequence ID" value="TGK03059.1"/>
    <property type="molecule type" value="Genomic_DNA"/>
</dbReference>
<evidence type="ECO:0000259" key="2">
    <source>
        <dbReference type="Pfam" id="PF00561"/>
    </source>
</evidence>
<keyword evidence="1" id="KW-0472">Membrane</keyword>
<protein>
    <submittedName>
        <fullName evidence="3">Alpha/beta hydrolase</fullName>
    </submittedName>
</protein>
<organism evidence="3 6">
    <name type="scientific">Leptospira langatensis</name>
    <dbReference type="NCBI Taxonomy" id="2484983"/>
    <lineage>
        <taxon>Bacteria</taxon>
        <taxon>Pseudomonadati</taxon>
        <taxon>Spirochaetota</taxon>
        <taxon>Spirochaetia</taxon>
        <taxon>Leptospirales</taxon>
        <taxon>Leptospiraceae</taxon>
        <taxon>Leptospira</taxon>
    </lineage>
</organism>
<dbReference type="PANTHER" id="PTHR12277">
    <property type="entry name" value="ALPHA/BETA HYDROLASE DOMAIN-CONTAINING PROTEIN"/>
    <property type="match status" value="1"/>
</dbReference>
<reference evidence="4" key="1">
    <citation type="submission" date="2018-10" db="EMBL/GenBank/DDBJ databases">
        <authorList>
            <person name="Vincent A.T."/>
            <person name="Schiettekatte O."/>
            <person name="Bourhy P."/>
            <person name="Veyrier F.J."/>
            <person name="Picardeau M."/>
        </authorList>
    </citation>
    <scope>NUCLEOTIDE SEQUENCE</scope>
    <source>
        <strain evidence="4">201702690</strain>
    </source>
</reference>
<reference evidence="5 6" key="2">
    <citation type="journal article" date="2019" name="PLoS Negl. Trop. Dis.">
        <title>Revisiting the worldwide diversity of Leptospira species in the environment.</title>
        <authorList>
            <person name="Vincent A.T."/>
            <person name="Schiettekatte O."/>
            <person name="Bourhy P."/>
            <person name="Veyrier F.J."/>
            <person name="Picardeau M."/>
        </authorList>
    </citation>
    <scope>NUCLEOTIDE SEQUENCE [LARGE SCALE GENOMIC DNA]</scope>
    <source>
        <strain evidence="5">201702690</strain>
        <strain evidence="3 6">SSW18</strain>
    </source>
</reference>
<dbReference type="Gene3D" id="3.40.50.1820">
    <property type="entry name" value="alpha/beta hydrolase"/>
    <property type="match status" value="1"/>
</dbReference>
<accession>A0A5F1ZW77</accession>
<sequence length="285" mass="32594">MKFLKTMLYLLSVILLIFLGLVGLLYYNQDKLIFFPEVLPEDYTYSFPYRFEEVRLDLEDGEKIYGLFFPAKGPSKGTVLYFHGNAGSLRSWGGVAEDLVPRGWDLLMTDYRGYGKSRARLTEKGMYEDAEKWYSYLQDHKAKKENDILIYGRSIGTGVALELGTKTSPAHILLETPYTSMADLAKEFYPFVPSWFLSFTLDSKKKIGNTKSPITIFHGDQDEIVPFEQGKALFEVANQEGKEVRFIRIEGGNHNNLSFYPKYQKALSDVLDSVHANRGKAKVQR</sequence>
<feature type="domain" description="AB hydrolase-1" evidence="2">
    <location>
        <begin position="78"/>
        <end position="169"/>
    </location>
</feature>
<evidence type="ECO:0000256" key="1">
    <source>
        <dbReference type="SAM" id="Phobius"/>
    </source>
</evidence>
<evidence type="ECO:0000313" key="6">
    <source>
        <dbReference type="Proteomes" id="UP000297946"/>
    </source>
</evidence>
<dbReference type="AlphaFoldDB" id="A0A5F1ZW77"/>
<evidence type="ECO:0000313" key="4">
    <source>
        <dbReference type="EMBL" id="TGL41815.1"/>
    </source>
</evidence>
<name>A0A5F1ZW77_9LEPT</name>